<name>A0A1H9C4P9_9SPIR</name>
<organism evidence="1 2">
    <name type="scientific">Treponema bryantii</name>
    <dbReference type="NCBI Taxonomy" id="163"/>
    <lineage>
        <taxon>Bacteria</taxon>
        <taxon>Pseudomonadati</taxon>
        <taxon>Spirochaetota</taxon>
        <taxon>Spirochaetia</taxon>
        <taxon>Spirochaetales</taxon>
        <taxon>Treponemataceae</taxon>
        <taxon>Treponema</taxon>
    </lineage>
</organism>
<proteinExistence type="predicted"/>
<sequence>MQSISLPIRLQKDITVYTNYALPLCIIKSTENYDKSILTHFDNIYLMRDKKNYLWMDFLERDGYFIGDFFNVEYLNLKKAFELPDIFSFISDTLLSNKYLIVLLNGYFMENSSTFKKFNYPVNVLVFSISFIEKQIGTVILAKDGNYKIEKFSFDAFYTAFYNYNLDELGNRTYADWYKISVLSLIPLDSNIKPDLLIQQINDFITSKNMKLKLRKEIVDDRGDEAFYGISVYPELIKSLKETALGNQVADYRQIHLIYEQVKFTEKKLDFLQKEGIVPADVHKQFIEIEKLLNFTRLLYIKGVFSEKNNSLYGSIKDKNIINKIIMNITFAQEKQIQILQNL</sequence>
<reference evidence="1 2" key="1">
    <citation type="submission" date="2016-10" db="EMBL/GenBank/DDBJ databases">
        <authorList>
            <person name="de Groot N.N."/>
        </authorList>
    </citation>
    <scope>NUCLEOTIDE SEQUENCE [LARGE SCALE GENOMIC DNA]</scope>
    <source>
        <strain evidence="1 2">B25</strain>
    </source>
</reference>
<gene>
    <name evidence="1" type="ORF">SAMN04487977_10240</name>
</gene>
<dbReference type="RefSeq" id="WP_074640980.1">
    <property type="nucleotide sequence ID" value="NZ_FOFU01000002.1"/>
</dbReference>
<dbReference type="Proteomes" id="UP000182360">
    <property type="component" value="Unassembled WGS sequence"/>
</dbReference>
<dbReference type="AlphaFoldDB" id="A0A1H9C4P9"/>
<evidence type="ECO:0000313" key="1">
    <source>
        <dbReference type="EMBL" id="SEP95951.1"/>
    </source>
</evidence>
<protein>
    <submittedName>
        <fullName evidence="1">Uncharacterized protein</fullName>
    </submittedName>
</protein>
<accession>A0A1H9C4P9</accession>
<keyword evidence="2" id="KW-1185">Reference proteome</keyword>
<dbReference type="EMBL" id="FOFU01000002">
    <property type="protein sequence ID" value="SEP95951.1"/>
    <property type="molecule type" value="Genomic_DNA"/>
</dbReference>
<evidence type="ECO:0000313" key="2">
    <source>
        <dbReference type="Proteomes" id="UP000182360"/>
    </source>
</evidence>